<sequence>MRLRRLARRDSPLASPANAVRRDAQEDGRNALVARSGADPFRTERRLRWRDHFSLTENVLMLQHMHGAHDGLRVAQLSDVHVGQATSAVRIRRAVEAVNAEKPDLVFLTGDYVTHSPKPLPRVRELLAGIEGPVFVVMGNHDHWVNAPYLRESFERLGYTVLQNEHRQVHVKGAPVTVLGIDDGLTGRDDVEATFRGAPVSGTRLVLAHTPPTADKLPAHAGLVQFSGHTHGGQFVVRGLTEAIFRRAGQPYIRGHYHVNGNQLYVNRGLGFGFGGPYLRRGSEPEVAFFTLRQAAVSAG</sequence>
<evidence type="ECO:0000259" key="4">
    <source>
        <dbReference type="Pfam" id="PF00149"/>
    </source>
</evidence>
<dbReference type="InterPro" id="IPR051158">
    <property type="entry name" value="Metallophosphoesterase_sf"/>
</dbReference>
<dbReference type="GO" id="GO:0009245">
    <property type="term" value="P:lipid A biosynthetic process"/>
    <property type="evidence" value="ECO:0007669"/>
    <property type="project" value="TreeGrafter"/>
</dbReference>
<dbReference type="KEGG" id="mym:A176_007581"/>
<evidence type="ECO:0000256" key="3">
    <source>
        <dbReference type="SAM" id="MobiDB-lite"/>
    </source>
</evidence>
<dbReference type="CDD" id="cd07385">
    <property type="entry name" value="MPP_YkuE_C"/>
    <property type="match status" value="1"/>
</dbReference>
<dbReference type="RefSeq" id="WP_002633712.1">
    <property type="nucleotide sequence ID" value="NZ_CP012109.1"/>
</dbReference>
<evidence type="ECO:0000256" key="1">
    <source>
        <dbReference type="ARBA" id="ARBA00022723"/>
    </source>
</evidence>
<dbReference type="InterPro" id="IPR004843">
    <property type="entry name" value="Calcineurin-like_PHP"/>
</dbReference>
<evidence type="ECO:0000313" key="6">
    <source>
        <dbReference type="Proteomes" id="UP000009026"/>
    </source>
</evidence>
<keyword evidence="2" id="KW-0378">Hydrolase</keyword>
<proteinExistence type="predicted"/>
<dbReference type="PATRIC" id="fig|1297742.4.peg.7713"/>
<dbReference type="PANTHER" id="PTHR31302:SF31">
    <property type="entry name" value="PHOSPHODIESTERASE YAEI"/>
    <property type="match status" value="1"/>
</dbReference>
<feature type="domain" description="Calcineurin-like phosphoesterase" evidence="4">
    <location>
        <begin position="72"/>
        <end position="231"/>
    </location>
</feature>
<dbReference type="Proteomes" id="UP000009026">
    <property type="component" value="Chromosome"/>
</dbReference>
<dbReference type="GO" id="GO:0008758">
    <property type="term" value="F:UDP-2,3-diacylglucosamine hydrolase activity"/>
    <property type="evidence" value="ECO:0007669"/>
    <property type="project" value="TreeGrafter"/>
</dbReference>
<keyword evidence="6" id="KW-1185">Reference proteome</keyword>
<feature type="region of interest" description="Disordered" evidence="3">
    <location>
        <begin position="1"/>
        <end position="26"/>
    </location>
</feature>
<reference evidence="5 6" key="1">
    <citation type="journal article" date="2016" name="PLoS ONE">
        <title>Complete Genome Sequence and Comparative Genomics of a Novel Myxobacterium Myxococcus hansupus.</title>
        <authorList>
            <person name="Sharma G."/>
            <person name="Narwani T."/>
            <person name="Subramanian S."/>
        </authorList>
    </citation>
    <scope>NUCLEOTIDE SEQUENCE [LARGE SCALE GENOMIC DNA]</scope>
    <source>
        <strain evidence="6">mixupus</strain>
    </source>
</reference>
<dbReference type="EMBL" id="CP012109">
    <property type="protein sequence ID" value="AKQ70669.1"/>
    <property type="molecule type" value="Genomic_DNA"/>
</dbReference>
<evidence type="ECO:0000313" key="5">
    <source>
        <dbReference type="EMBL" id="AKQ70669.1"/>
    </source>
</evidence>
<dbReference type="SUPFAM" id="SSF56300">
    <property type="entry name" value="Metallo-dependent phosphatases"/>
    <property type="match status" value="1"/>
</dbReference>
<dbReference type="AlphaFoldDB" id="A0A0H4X5Z3"/>
<keyword evidence="1" id="KW-0479">Metal-binding</keyword>
<accession>A0A0H4X5Z3</accession>
<dbReference type="Pfam" id="PF00149">
    <property type="entry name" value="Metallophos"/>
    <property type="match status" value="1"/>
</dbReference>
<evidence type="ECO:0000256" key="2">
    <source>
        <dbReference type="ARBA" id="ARBA00022801"/>
    </source>
</evidence>
<organism evidence="5 6">
    <name type="scientific">Pseudomyxococcus hansupus</name>
    <dbReference type="NCBI Taxonomy" id="1297742"/>
    <lineage>
        <taxon>Bacteria</taxon>
        <taxon>Pseudomonadati</taxon>
        <taxon>Myxococcota</taxon>
        <taxon>Myxococcia</taxon>
        <taxon>Myxococcales</taxon>
        <taxon>Cystobacterineae</taxon>
        <taxon>Myxococcaceae</taxon>
        <taxon>Pseudomyxococcus</taxon>
    </lineage>
</organism>
<protein>
    <submittedName>
        <fullName evidence="5">ICC-like protein phosphoesterase</fullName>
    </submittedName>
</protein>
<dbReference type="Gene3D" id="3.60.21.10">
    <property type="match status" value="1"/>
</dbReference>
<dbReference type="OrthoDB" id="9780884at2"/>
<dbReference type="GO" id="GO:0016020">
    <property type="term" value="C:membrane"/>
    <property type="evidence" value="ECO:0007669"/>
    <property type="project" value="GOC"/>
</dbReference>
<dbReference type="PANTHER" id="PTHR31302">
    <property type="entry name" value="TRANSMEMBRANE PROTEIN WITH METALLOPHOSPHOESTERASE DOMAIN-RELATED"/>
    <property type="match status" value="1"/>
</dbReference>
<dbReference type="InterPro" id="IPR029052">
    <property type="entry name" value="Metallo-depent_PP-like"/>
</dbReference>
<dbReference type="eggNOG" id="COG1408">
    <property type="taxonomic scope" value="Bacteria"/>
</dbReference>
<gene>
    <name evidence="5" type="ORF">A176_007581</name>
</gene>
<name>A0A0H4X5Z3_9BACT</name>
<dbReference type="GO" id="GO:0046872">
    <property type="term" value="F:metal ion binding"/>
    <property type="evidence" value="ECO:0007669"/>
    <property type="project" value="UniProtKB-KW"/>
</dbReference>